<reference evidence="8 9" key="1">
    <citation type="submission" date="2023-07" db="EMBL/GenBank/DDBJ databases">
        <authorList>
            <person name="Lian W.-H."/>
        </authorList>
    </citation>
    <scope>NUCLEOTIDE SEQUENCE [LARGE SCALE GENOMIC DNA]</scope>
    <source>
        <strain evidence="8 9">SYSU DXS3180</strain>
    </source>
</reference>
<dbReference type="Gene3D" id="3.40.980.10">
    <property type="entry name" value="MoaB/Mog-like domain"/>
    <property type="match status" value="1"/>
</dbReference>
<name>A0ABV3ZIK3_9BACT</name>
<dbReference type="Gene3D" id="2.170.190.11">
    <property type="entry name" value="Molybdopterin biosynthesis moea protein, domain 3"/>
    <property type="match status" value="1"/>
</dbReference>
<comment type="similarity">
    <text evidence="3 6">Belongs to the MoeA family.</text>
</comment>
<dbReference type="RefSeq" id="WP_369331129.1">
    <property type="nucleotide sequence ID" value="NZ_JAULBC010000007.1"/>
</dbReference>
<dbReference type="InterPro" id="IPR008284">
    <property type="entry name" value="MoCF_biosynth_CS"/>
</dbReference>
<evidence type="ECO:0000313" key="8">
    <source>
        <dbReference type="EMBL" id="MEX6689721.1"/>
    </source>
</evidence>
<dbReference type="SUPFAM" id="SSF53218">
    <property type="entry name" value="Molybdenum cofactor biosynthesis proteins"/>
    <property type="match status" value="1"/>
</dbReference>
<dbReference type="Pfam" id="PF00994">
    <property type="entry name" value="MoCF_biosynth"/>
    <property type="match status" value="1"/>
</dbReference>
<dbReference type="PANTHER" id="PTHR10192">
    <property type="entry name" value="MOLYBDOPTERIN BIOSYNTHESIS PROTEIN"/>
    <property type="match status" value="1"/>
</dbReference>
<dbReference type="InterPro" id="IPR036135">
    <property type="entry name" value="MoeA_linker/N_sf"/>
</dbReference>
<gene>
    <name evidence="8" type="ORF">QTN47_19605</name>
</gene>
<comment type="caution">
    <text evidence="8">The sequence shown here is derived from an EMBL/GenBank/DDBJ whole genome shotgun (WGS) entry which is preliminary data.</text>
</comment>
<dbReference type="SMART" id="SM00852">
    <property type="entry name" value="MoCF_biosynth"/>
    <property type="match status" value="1"/>
</dbReference>
<dbReference type="EMBL" id="JAULBC010000007">
    <property type="protein sequence ID" value="MEX6689721.1"/>
    <property type="molecule type" value="Genomic_DNA"/>
</dbReference>
<evidence type="ECO:0000256" key="6">
    <source>
        <dbReference type="RuleBase" id="RU365090"/>
    </source>
</evidence>
<comment type="catalytic activity">
    <reaction evidence="5">
        <text>adenylyl-molybdopterin + molybdate = Mo-molybdopterin + AMP + H(+)</text>
        <dbReference type="Rhea" id="RHEA:35047"/>
        <dbReference type="ChEBI" id="CHEBI:15378"/>
        <dbReference type="ChEBI" id="CHEBI:36264"/>
        <dbReference type="ChEBI" id="CHEBI:62727"/>
        <dbReference type="ChEBI" id="CHEBI:71302"/>
        <dbReference type="ChEBI" id="CHEBI:456215"/>
        <dbReference type="EC" id="2.10.1.1"/>
    </reaction>
</comment>
<comment type="cofactor">
    <cofactor evidence="6">
        <name>Mg(2+)</name>
        <dbReference type="ChEBI" id="CHEBI:18420"/>
    </cofactor>
</comment>
<sequence length="397" mass="43551">MLTVQQAFEYIMQTSSTASRETVDISDADGRVLMETIIADRPFPPFDRITMDGIAINYNDYGNGQRSFAIQGMQAAGDPQKTLADGCCIEVMTGTVLPANADTVIPYEHLQQVNNTFLVTNEVVKQQNIHRKASDVGEGEVLLDNGVCIGGAEIAVLASVGKQQVTVSKKLKVALVATGNELVPVNQRPEAHQVRMSNVYALKAVLNNHNTTCTILHLNDDKKELLQSFSSLFNEYDLIICSGGVSAGKLDYIPEVLAELAVDIKFHKVKQRPGKPLLFAVSKNNVLFFGLPGNPVSGFMCLHRYVIPWIHKTIGIKTPVEPLKAVLKEDILFDKPLTFFPPVHITTSNNGTLIADPHLTNGSGDYATLTSANAFLELPDGKDIFKKGEVYDAWFYR</sequence>
<dbReference type="InterPro" id="IPR038987">
    <property type="entry name" value="MoeA-like"/>
</dbReference>
<evidence type="ECO:0000259" key="7">
    <source>
        <dbReference type="SMART" id="SM00852"/>
    </source>
</evidence>
<organism evidence="8 9">
    <name type="scientific">Danxiaibacter flavus</name>
    <dbReference type="NCBI Taxonomy" id="3049108"/>
    <lineage>
        <taxon>Bacteria</taxon>
        <taxon>Pseudomonadati</taxon>
        <taxon>Bacteroidota</taxon>
        <taxon>Chitinophagia</taxon>
        <taxon>Chitinophagales</taxon>
        <taxon>Chitinophagaceae</taxon>
        <taxon>Danxiaibacter</taxon>
    </lineage>
</organism>
<dbReference type="SUPFAM" id="SSF63882">
    <property type="entry name" value="MoeA N-terminal region -like"/>
    <property type="match status" value="1"/>
</dbReference>
<dbReference type="InterPro" id="IPR005111">
    <property type="entry name" value="MoeA_C_domain_IV"/>
</dbReference>
<keyword evidence="6" id="KW-0808">Transferase</keyword>
<dbReference type="InterPro" id="IPR005110">
    <property type="entry name" value="MoeA_linker/N"/>
</dbReference>
<dbReference type="PROSITE" id="PS01079">
    <property type="entry name" value="MOCF_BIOSYNTHESIS_2"/>
    <property type="match status" value="1"/>
</dbReference>
<dbReference type="InterPro" id="IPR001453">
    <property type="entry name" value="MoaB/Mog_dom"/>
</dbReference>
<dbReference type="CDD" id="cd00887">
    <property type="entry name" value="MoeA"/>
    <property type="match status" value="1"/>
</dbReference>
<evidence type="ECO:0000256" key="1">
    <source>
        <dbReference type="ARBA" id="ARBA00002901"/>
    </source>
</evidence>
<keyword evidence="6" id="KW-0460">Magnesium</keyword>
<feature type="domain" description="MoaB/Mog" evidence="7">
    <location>
        <begin position="174"/>
        <end position="312"/>
    </location>
</feature>
<dbReference type="InterPro" id="IPR036688">
    <property type="entry name" value="MoeA_C_domain_IV_sf"/>
</dbReference>
<dbReference type="Pfam" id="PF03454">
    <property type="entry name" value="MoeA_C"/>
    <property type="match status" value="1"/>
</dbReference>
<dbReference type="SUPFAM" id="SSF63867">
    <property type="entry name" value="MoeA C-terminal domain-like"/>
    <property type="match status" value="1"/>
</dbReference>
<dbReference type="Proteomes" id="UP001560573">
    <property type="component" value="Unassembled WGS sequence"/>
</dbReference>
<evidence type="ECO:0000256" key="5">
    <source>
        <dbReference type="ARBA" id="ARBA00047317"/>
    </source>
</evidence>
<evidence type="ECO:0000256" key="2">
    <source>
        <dbReference type="ARBA" id="ARBA00005046"/>
    </source>
</evidence>
<comment type="function">
    <text evidence="1 6">Catalyzes the insertion of molybdate into adenylated molybdopterin with the concomitant release of AMP.</text>
</comment>
<dbReference type="PANTHER" id="PTHR10192:SF5">
    <property type="entry name" value="GEPHYRIN"/>
    <property type="match status" value="1"/>
</dbReference>
<comment type="pathway">
    <text evidence="2 6">Cofactor biosynthesis; molybdopterin biosynthesis.</text>
</comment>
<accession>A0ABV3ZIK3</accession>
<keyword evidence="6" id="KW-0479">Metal-binding</keyword>
<proteinExistence type="inferred from homology"/>
<dbReference type="InterPro" id="IPR036425">
    <property type="entry name" value="MoaB/Mog-like_dom_sf"/>
</dbReference>
<dbReference type="Gene3D" id="2.40.340.10">
    <property type="entry name" value="MoeA, C-terminal, domain IV"/>
    <property type="match status" value="1"/>
</dbReference>
<evidence type="ECO:0000313" key="9">
    <source>
        <dbReference type="Proteomes" id="UP001560573"/>
    </source>
</evidence>
<evidence type="ECO:0000256" key="4">
    <source>
        <dbReference type="ARBA" id="ARBA00023150"/>
    </source>
</evidence>
<protein>
    <recommendedName>
        <fullName evidence="6">Molybdopterin molybdenumtransferase</fullName>
        <ecNumber evidence="6">2.10.1.1</ecNumber>
    </recommendedName>
</protein>
<evidence type="ECO:0000256" key="3">
    <source>
        <dbReference type="ARBA" id="ARBA00010763"/>
    </source>
</evidence>
<dbReference type="Pfam" id="PF03453">
    <property type="entry name" value="MoeA_N"/>
    <property type="match status" value="1"/>
</dbReference>
<keyword evidence="4 6" id="KW-0501">Molybdenum cofactor biosynthesis</keyword>
<dbReference type="Gene3D" id="3.90.105.10">
    <property type="entry name" value="Molybdopterin biosynthesis moea protein, domain 2"/>
    <property type="match status" value="1"/>
</dbReference>
<dbReference type="EC" id="2.10.1.1" evidence="6"/>
<keyword evidence="6" id="KW-0500">Molybdenum</keyword>
<keyword evidence="9" id="KW-1185">Reference proteome</keyword>